<proteinExistence type="predicted"/>
<feature type="region of interest" description="Disordered" evidence="1">
    <location>
        <begin position="228"/>
        <end position="258"/>
    </location>
</feature>
<sequence length="520" mass="60983">MSFLALFKAFCAPKSAGHCSLLSKNSQSLCNSSRTRLFMAQSSSTDRADSVTPDKIIWPGQPRKKKFEDDPEQRAEYLRRKNVYNARYRATHPDFARKNREYMRKLRLQPEFQLYYQEYAKAWRQSQSTNSAFAVSERFRIWIRRYAWFREDLNWAPWRPILYPDSVEHRCQGCNLARHRGSHIWWRMDPQKFMCHSCYMKLPEAGLPEGYEGCTTIKEIAKRKAILESQPRTSTTSTLTGQSWKPLKKSPTGSRPFSTFRAVWTKSEESKSDEQGPDQDSQPQEWAKLEAEMLEAKRQYGQIRSTWKLAQKLESGSQEVTDADVHQAKLRVQRTNRAWKMVSDPGYKARVAASKVTYKRKPESKELRRRWYRHPDNRSRLIENTRLRRANDPLLKFRDRVYEWVLGLSLGQKIGDLGSMATHTILRKSQIPLLWWRQKFDPTMDTDLEVYYCHSCFIRRPDAGLPKAFKDCTTLRELNERFSQLEGVKPSRDLGSFDVEVGTMDQKNHDPGSEHPNTKV</sequence>
<evidence type="ECO:0000256" key="1">
    <source>
        <dbReference type="SAM" id="MobiDB-lite"/>
    </source>
</evidence>
<name>A0A074WHQ9_AURM1</name>
<dbReference type="RefSeq" id="XP_040879024.1">
    <property type="nucleotide sequence ID" value="XM_041024857.1"/>
</dbReference>
<dbReference type="HOGENOM" id="CLU_539651_0_0_1"/>
<dbReference type="AlphaFoldDB" id="A0A074WHQ9"/>
<organism evidence="2 3">
    <name type="scientific">Aureobasidium melanogenum (strain CBS 110374)</name>
    <name type="common">Aureobasidium pullulans var. melanogenum</name>
    <dbReference type="NCBI Taxonomy" id="1043003"/>
    <lineage>
        <taxon>Eukaryota</taxon>
        <taxon>Fungi</taxon>
        <taxon>Dikarya</taxon>
        <taxon>Ascomycota</taxon>
        <taxon>Pezizomycotina</taxon>
        <taxon>Dothideomycetes</taxon>
        <taxon>Dothideomycetidae</taxon>
        <taxon>Dothideales</taxon>
        <taxon>Saccotheciaceae</taxon>
        <taxon>Aureobasidium</taxon>
    </lineage>
</organism>
<gene>
    <name evidence="2" type="ORF">M437DRAFT_66941</name>
</gene>
<dbReference type="Proteomes" id="UP000030672">
    <property type="component" value="Unassembled WGS sequence"/>
</dbReference>
<feature type="region of interest" description="Disordered" evidence="1">
    <location>
        <begin position="264"/>
        <end position="283"/>
    </location>
</feature>
<accession>A0A074WHQ9</accession>
<evidence type="ECO:0000313" key="3">
    <source>
        <dbReference type="Proteomes" id="UP000030672"/>
    </source>
</evidence>
<protein>
    <submittedName>
        <fullName evidence="2">Uncharacterized protein</fullName>
    </submittedName>
</protein>
<evidence type="ECO:0000313" key="2">
    <source>
        <dbReference type="EMBL" id="KEQ62001.1"/>
    </source>
</evidence>
<reference evidence="2 3" key="1">
    <citation type="journal article" date="2014" name="BMC Genomics">
        <title>Genome sequencing of four Aureobasidium pullulans varieties: biotechnological potential, stress tolerance, and description of new species.</title>
        <authorList>
            <person name="Gostin Ar C."/>
            <person name="Ohm R.A."/>
            <person name="Kogej T."/>
            <person name="Sonjak S."/>
            <person name="Turk M."/>
            <person name="Zajc J."/>
            <person name="Zalar P."/>
            <person name="Grube M."/>
            <person name="Sun H."/>
            <person name="Han J."/>
            <person name="Sharma A."/>
            <person name="Chiniquy J."/>
            <person name="Ngan C.Y."/>
            <person name="Lipzen A."/>
            <person name="Barry K."/>
            <person name="Grigoriev I.V."/>
            <person name="Gunde-Cimerman N."/>
        </authorList>
    </citation>
    <scope>NUCLEOTIDE SEQUENCE [LARGE SCALE GENOMIC DNA]</scope>
    <source>
        <strain evidence="2 3">CBS 110374</strain>
    </source>
</reference>
<feature type="compositionally biased region" description="Polar residues" evidence="1">
    <location>
        <begin position="230"/>
        <end position="243"/>
    </location>
</feature>
<keyword evidence="3" id="KW-1185">Reference proteome</keyword>
<dbReference type="GeneID" id="63918230"/>
<dbReference type="EMBL" id="KL584836">
    <property type="protein sequence ID" value="KEQ62001.1"/>
    <property type="molecule type" value="Genomic_DNA"/>
</dbReference>